<evidence type="ECO:0000259" key="1">
    <source>
        <dbReference type="Pfam" id="PF25275"/>
    </source>
</evidence>
<reference evidence="2 3" key="1">
    <citation type="submission" date="2018-05" db="EMBL/GenBank/DDBJ databases">
        <title>A metagenomic window into the 2 km-deep terrestrial subsurface aquifer revealed taxonomically and functionally diverse microbial community comprising novel uncultured bacterial lineages.</title>
        <authorList>
            <person name="Kadnikov V.V."/>
            <person name="Mardanov A.V."/>
            <person name="Beletsky A.V."/>
            <person name="Banks D."/>
            <person name="Pimenov N.V."/>
            <person name="Frank Y.A."/>
            <person name="Karnachuk O.V."/>
            <person name="Ravin N.V."/>
        </authorList>
    </citation>
    <scope>NUCLEOTIDE SEQUENCE [LARGE SCALE GENOMIC DNA]</scope>
    <source>
        <strain evidence="2">BY</strain>
    </source>
</reference>
<gene>
    <name evidence="2" type="ORF">BRCON_2541</name>
</gene>
<feature type="domain" description="Golvesin/Xly CBD-like" evidence="1">
    <location>
        <begin position="71"/>
        <end position="178"/>
    </location>
</feature>
<sequence length="320" mass="34834">MLFAQDLIIETQKEGKNFEKYKEIEGAWMDSRTPAATAKSSAPGCTDGNVCGSRKYLFSAGTPSAPTTSVNAKPAVARFIPNFDKPGHYYVYATWPRAANATPVKYIIKHAKGTETKEVSQDGWGASGISNANIWVPLGDYDFSPGEDQYVELRTDENVKPVDPRNNGQVYADAVRFSAKPIEETGTAPLPTVTPSKTGTNLPPPIVVSPAGGGSLKWYESIPDAQAVAAKENKRILLFFYSPGSERSKYFEEIFGDPTIQPILRDKYVLVRINFAEQPQVGYSLGVFKAGTINLYDAQGNPLGQISDKLSAAQLAVRLQ</sequence>
<dbReference type="KEGG" id="schv:BRCON_2541"/>
<dbReference type="Proteomes" id="UP000262583">
    <property type="component" value="Chromosome"/>
</dbReference>
<accession>A0A2Z4YA19</accession>
<dbReference type="InterPro" id="IPR033803">
    <property type="entry name" value="CBD-like_Golvesin-Xly"/>
</dbReference>
<dbReference type="AlphaFoldDB" id="A0A2Z4YA19"/>
<evidence type="ECO:0000313" key="3">
    <source>
        <dbReference type="Proteomes" id="UP000262583"/>
    </source>
</evidence>
<dbReference type="Pfam" id="PF13899">
    <property type="entry name" value="Thioredoxin_7"/>
    <property type="match status" value="1"/>
</dbReference>
<dbReference type="InterPro" id="IPR036249">
    <property type="entry name" value="Thioredoxin-like_sf"/>
</dbReference>
<evidence type="ECO:0000313" key="2">
    <source>
        <dbReference type="EMBL" id="AXA37283.1"/>
    </source>
</evidence>
<dbReference type="Pfam" id="PF25275">
    <property type="entry name" value="Golvesin_C"/>
    <property type="match status" value="1"/>
</dbReference>
<dbReference type="SUPFAM" id="SSF52833">
    <property type="entry name" value="Thioredoxin-like"/>
    <property type="match status" value="1"/>
</dbReference>
<organism evidence="2 3">
    <name type="scientific">Sumerlaea chitinivorans</name>
    <dbReference type="NCBI Taxonomy" id="2250252"/>
    <lineage>
        <taxon>Bacteria</taxon>
        <taxon>Candidatus Sumerlaeota</taxon>
        <taxon>Candidatus Sumerlaeia</taxon>
        <taxon>Candidatus Sumerlaeales</taxon>
        <taxon>Candidatus Sumerlaeaceae</taxon>
        <taxon>Candidatus Sumerlaea</taxon>
    </lineage>
</organism>
<dbReference type="Gene3D" id="3.40.30.10">
    <property type="entry name" value="Glutaredoxin"/>
    <property type="match status" value="1"/>
</dbReference>
<proteinExistence type="predicted"/>
<protein>
    <recommendedName>
        <fullName evidence="1">Golvesin/Xly CBD-like domain-containing protein</fullName>
    </recommendedName>
</protein>
<name>A0A2Z4YA19_SUMC1</name>
<dbReference type="EMBL" id="CP030759">
    <property type="protein sequence ID" value="AXA37283.1"/>
    <property type="molecule type" value="Genomic_DNA"/>
</dbReference>